<feature type="transmembrane region" description="Helical" evidence="1">
    <location>
        <begin position="29"/>
        <end position="51"/>
    </location>
</feature>
<keyword evidence="1" id="KW-1133">Transmembrane helix</keyword>
<comment type="caution">
    <text evidence="2">The sequence shown here is derived from an EMBL/GenBank/DDBJ whole genome shotgun (WGS) entry which is preliminary data.</text>
</comment>
<feature type="transmembrane region" description="Helical" evidence="1">
    <location>
        <begin position="176"/>
        <end position="198"/>
    </location>
</feature>
<feature type="transmembrane region" description="Helical" evidence="1">
    <location>
        <begin position="105"/>
        <end position="127"/>
    </location>
</feature>
<dbReference type="OrthoDB" id="419711at2759"/>
<accession>A0A1Y2FRH7</accession>
<evidence type="ECO:0000256" key="1">
    <source>
        <dbReference type="SAM" id="Phobius"/>
    </source>
</evidence>
<dbReference type="GO" id="GO:0016020">
    <property type="term" value="C:membrane"/>
    <property type="evidence" value="ECO:0007669"/>
    <property type="project" value="TreeGrafter"/>
</dbReference>
<protein>
    <recommendedName>
        <fullName evidence="4">FAR-17a/AIG1-like protein</fullName>
    </recommendedName>
</protein>
<evidence type="ECO:0000313" key="2">
    <source>
        <dbReference type="EMBL" id="ORY86611.1"/>
    </source>
</evidence>
<keyword evidence="3" id="KW-1185">Reference proteome</keyword>
<proteinExistence type="predicted"/>
<keyword evidence="1" id="KW-0472">Membrane</keyword>
<dbReference type="EMBL" id="MCOG01000002">
    <property type="protein sequence ID" value="ORY86611.1"/>
    <property type="molecule type" value="Genomic_DNA"/>
</dbReference>
<gene>
    <name evidence="2" type="ORF">LY90DRAFT_663248</name>
</gene>
<organism evidence="2 3">
    <name type="scientific">Neocallimastix californiae</name>
    <dbReference type="NCBI Taxonomy" id="1754190"/>
    <lineage>
        <taxon>Eukaryota</taxon>
        <taxon>Fungi</taxon>
        <taxon>Fungi incertae sedis</taxon>
        <taxon>Chytridiomycota</taxon>
        <taxon>Chytridiomycota incertae sedis</taxon>
        <taxon>Neocallimastigomycetes</taxon>
        <taxon>Neocallimastigales</taxon>
        <taxon>Neocallimastigaceae</taxon>
        <taxon>Neocallimastix</taxon>
    </lineage>
</organism>
<dbReference type="Proteomes" id="UP000193920">
    <property type="component" value="Unassembled WGS sequence"/>
</dbReference>
<feature type="transmembrane region" description="Helical" evidence="1">
    <location>
        <begin position="63"/>
        <end position="84"/>
    </location>
</feature>
<sequence length="256" mass="30051">MSLESFFASDEFNLYQTLTPVKGSKKGLFIFRIIALCIFGYGLFSSIYCTIHHNPNQDHDWIWFAYYTNQTFLANVLYFVLGVVNYVRYTKGTLKGKISNRYLNVLVHIFYNCIFPFAFIVTVVYWSLIFPKGEHFYYTYIHWTKDITQHLLQSVLTGIDWYLITVPTSYTHAIPISLVGVIYLIFTQIYHSIYNIWIYNFLNREKKNWLYTYTGLVVAWAISGVIFAGLQKLKNKKRKFASATDDGDKYGEYELA</sequence>
<reference evidence="2 3" key="1">
    <citation type="submission" date="2016-08" db="EMBL/GenBank/DDBJ databases">
        <title>A Parts List for Fungal Cellulosomes Revealed by Comparative Genomics.</title>
        <authorList>
            <consortium name="DOE Joint Genome Institute"/>
            <person name="Haitjema C.H."/>
            <person name="Gilmore S.P."/>
            <person name="Henske J.K."/>
            <person name="Solomon K.V."/>
            <person name="De Groot R."/>
            <person name="Kuo A."/>
            <person name="Mondo S.J."/>
            <person name="Salamov A.A."/>
            <person name="Labutti K."/>
            <person name="Zhao Z."/>
            <person name="Chiniquy J."/>
            <person name="Barry K."/>
            <person name="Brewer H.M."/>
            <person name="Purvine S.O."/>
            <person name="Wright A.T."/>
            <person name="Boxma B."/>
            <person name="Van Alen T."/>
            <person name="Hackstein J.H."/>
            <person name="Baker S.E."/>
            <person name="Grigoriev I.V."/>
            <person name="O'Malley M.A."/>
        </authorList>
    </citation>
    <scope>NUCLEOTIDE SEQUENCE [LARGE SCALE GENOMIC DNA]</scope>
    <source>
        <strain evidence="2 3">G1</strain>
    </source>
</reference>
<evidence type="ECO:0008006" key="4">
    <source>
        <dbReference type="Google" id="ProtNLM"/>
    </source>
</evidence>
<evidence type="ECO:0000313" key="3">
    <source>
        <dbReference type="Proteomes" id="UP000193920"/>
    </source>
</evidence>
<keyword evidence="1" id="KW-0812">Transmembrane</keyword>
<dbReference type="STRING" id="1754190.A0A1Y2FRH7"/>
<dbReference type="AlphaFoldDB" id="A0A1Y2FRH7"/>
<feature type="transmembrane region" description="Helical" evidence="1">
    <location>
        <begin position="210"/>
        <end position="230"/>
    </location>
</feature>
<dbReference type="PANTHER" id="PTHR12242">
    <property type="entry name" value="OS02G0130600 PROTEIN-RELATED"/>
    <property type="match status" value="1"/>
</dbReference>
<name>A0A1Y2FRH7_9FUNG</name>